<keyword evidence="4" id="KW-0274">FAD</keyword>
<dbReference type="InterPro" id="IPR036188">
    <property type="entry name" value="FAD/NAD-bd_sf"/>
</dbReference>
<dbReference type="EMBL" id="JAKNID010000016">
    <property type="protein sequence ID" value="MCG4564968.1"/>
    <property type="molecule type" value="Genomic_DNA"/>
</dbReference>
<keyword evidence="9" id="KW-1185">Reference proteome</keyword>
<evidence type="ECO:0000313" key="8">
    <source>
        <dbReference type="EMBL" id="MCG4564968.1"/>
    </source>
</evidence>
<comment type="caution">
    <text evidence="8">The sequence shown here is derived from an EMBL/GenBank/DDBJ whole genome shotgun (WGS) entry which is preliminary data.</text>
</comment>
<evidence type="ECO:0000256" key="1">
    <source>
        <dbReference type="ARBA" id="ARBA00001974"/>
    </source>
</evidence>
<dbReference type="InterPro" id="IPR023753">
    <property type="entry name" value="FAD/NAD-binding_dom"/>
</dbReference>
<keyword evidence="3" id="KW-0285">Flavoprotein</keyword>
<dbReference type="GO" id="GO:0006103">
    <property type="term" value="P:2-oxoglutarate metabolic process"/>
    <property type="evidence" value="ECO:0007669"/>
    <property type="project" value="TreeGrafter"/>
</dbReference>
<dbReference type="Pfam" id="PF07992">
    <property type="entry name" value="Pyr_redox_2"/>
    <property type="match status" value="1"/>
</dbReference>
<dbReference type="Proteomes" id="UP001108123">
    <property type="component" value="Unassembled WGS sequence"/>
</dbReference>
<gene>
    <name evidence="8" type="ORF">L0P62_05840</name>
</gene>
<dbReference type="AlphaFoldDB" id="A0A9Q4FLK9"/>
<dbReference type="PANTHER" id="PTHR22912:SF151">
    <property type="entry name" value="DIHYDROLIPOYL DEHYDROGENASE, MITOCHONDRIAL"/>
    <property type="match status" value="1"/>
</dbReference>
<feature type="domain" description="FAD/NAD(P)-binding" evidence="7">
    <location>
        <begin position="4"/>
        <end position="303"/>
    </location>
</feature>
<dbReference type="InterPro" id="IPR004099">
    <property type="entry name" value="Pyr_nucl-diS_OxRdtase_dimer"/>
</dbReference>
<dbReference type="GO" id="GO:0004148">
    <property type="term" value="F:dihydrolipoyl dehydrogenase (NADH) activity"/>
    <property type="evidence" value="ECO:0007669"/>
    <property type="project" value="TreeGrafter"/>
</dbReference>
<evidence type="ECO:0000313" key="9">
    <source>
        <dbReference type="Proteomes" id="UP001108123"/>
    </source>
</evidence>
<dbReference type="Gene3D" id="3.30.390.30">
    <property type="match status" value="1"/>
</dbReference>
<dbReference type="SUPFAM" id="SSF55424">
    <property type="entry name" value="FAD/NAD-linked reductases, dimerisation (C-terminal) domain"/>
    <property type="match status" value="1"/>
</dbReference>
<evidence type="ECO:0000259" key="7">
    <source>
        <dbReference type="Pfam" id="PF07992"/>
    </source>
</evidence>
<dbReference type="InterPro" id="IPR016156">
    <property type="entry name" value="FAD/NAD-linked_Rdtase_dimer_sf"/>
</dbReference>
<evidence type="ECO:0000259" key="6">
    <source>
        <dbReference type="Pfam" id="PF02852"/>
    </source>
</evidence>
<name>A0A9Q4FLK9_9FIRM</name>
<comment type="cofactor">
    <cofactor evidence="1">
        <name>FAD</name>
        <dbReference type="ChEBI" id="CHEBI:57692"/>
    </cofactor>
</comment>
<dbReference type="RefSeq" id="WP_226807794.1">
    <property type="nucleotide sequence ID" value="NZ_JAJBNW010000016.1"/>
</dbReference>
<evidence type="ECO:0000256" key="4">
    <source>
        <dbReference type="ARBA" id="ARBA00022827"/>
    </source>
</evidence>
<dbReference type="Pfam" id="PF02852">
    <property type="entry name" value="Pyr_redox_dim"/>
    <property type="match status" value="1"/>
</dbReference>
<dbReference type="InterPro" id="IPR050151">
    <property type="entry name" value="Class-I_Pyr_Nuc-Dis_Oxidored"/>
</dbReference>
<comment type="similarity">
    <text evidence="2">Belongs to the class-I pyridine nucleotide-disulfide oxidoreductase family.</text>
</comment>
<dbReference type="PRINTS" id="PR00411">
    <property type="entry name" value="PNDRDTASEI"/>
</dbReference>
<dbReference type="SUPFAM" id="SSF51905">
    <property type="entry name" value="FAD/NAD(P)-binding domain"/>
    <property type="match status" value="1"/>
</dbReference>
<accession>A0A9Q4FLK9</accession>
<dbReference type="Gene3D" id="3.50.50.60">
    <property type="entry name" value="FAD/NAD(P)-binding domain"/>
    <property type="match status" value="2"/>
</dbReference>
<reference evidence="8" key="1">
    <citation type="submission" date="2022-01" db="EMBL/GenBank/DDBJ databases">
        <title>Collection of gut derived symbiotic bacterial strains cultured from healthy donors.</title>
        <authorList>
            <person name="Lin H."/>
            <person name="Kohout C."/>
            <person name="Waligurski E."/>
            <person name="Pamer E.G."/>
        </authorList>
    </citation>
    <scope>NUCLEOTIDE SEQUENCE</scope>
    <source>
        <strain evidence="8">MSK.14.39</strain>
    </source>
</reference>
<evidence type="ECO:0000256" key="3">
    <source>
        <dbReference type="ARBA" id="ARBA00022630"/>
    </source>
</evidence>
<dbReference type="GO" id="GO:0050660">
    <property type="term" value="F:flavin adenine dinucleotide binding"/>
    <property type="evidence" value="ECO:0007669"/>
    <property type="project" value="TreeGrafter"/>
</dbReference>
<feature type="domain" description="Pyridine nucleotide-disulphide oxidoreductase dimerisation" evidence="6">
    <location>
        <begin position="324"/>
        <end position="429"/>
    </location>
</feature>
<keyword evidence="5" id="KW-0520">NAD</keyword>
<sequence>MENYDVLIIGGGLAAYYSALSCRKRGLKVALIEKALLGGTGIRTGALPVKKLLDSFKGREKDRESIKLDLIKNWNKDIKSLENKIENDLLTSGVDLYFGDGEFLDEHRYSVGDNILYGKYIIIATGTEPSSIGEIEIDNEKIITHKEAIDLDNIPDKIIILGGNVEGIEFASVYANLGVEVIVVEKEKFVLMGNDEDLVKPIEDKLVENKVKIIKGIGAKEAYTDGESVKVVLEDGQVFEGDKVLVTLNRKPNFPKGIERLNILKDKTKIIVDENLRTNIEHIYAIGDINGILGMAHVAIQQGIAVSDHISKNKPVYKHYSSLPRAVYTFPEMAGAGYQEEDLIREGIDYIKGYSYFSNTWRGWAKDIEEGFVKILFHRNGKLLGIWMVGENVSEYIGPLGVLLEKNITVDDIKHNLIIHPTLWESVLDAILNAER</sequence>
<evidence type="ECO:0000256" key="5">
    <source>
        <dbReference type="ARBA" id="ARBA00023027"/>
    </source>
</evidence>
<protein>
    <submittedName>
        <fullName evidence="8">NAD(P)/FAD-dependent oxidoreductase</fullName>
    </submittedName>
</protein>
<organism evidence="8 9">
    <name type="scientific">Anaerosalibacter bizertensis</name>
    <dbReference type="NCBI Taxonomy" id="932217"/>
    <lineage>
        <taxon>Bacteria</taxon>
        <taxon>Bacillati</taxon>
        <taxon>Bacillota</taxon>
        <taxon>Tissierellia</taxon>
        <taxon>Tissierellales</taxon>
        <taxon>Sporanaerobacteraceae</taxon>
        <taxon>Anaerosalibacter</taxon>
    </lineage>
</organism>
<proteinExistence type="inferred from homology"/>
<dbReference type="PANTHER" id="PTHR22912">
    <property type="entry name" value="DISULFIDE OXIDOREDUCTASE"/>
    <property type="match status" value="1"/>
</dbReference>
<evidence type="ECO:0000256" key="2">
    <source>
        <dbReference type="ARBA" id="ARBA00007532"/>
    </source>
</evidence>
<dbReference type="PRINTS" id="PR00368">
    <property type="entry name" value="FADPNR"/>
</dbReference>